<evidence type="ECO:0000256" key="5">
    <source>
        <dbReference type="ARBA" id="ARBA00023002"/>
    </source>
</evidence>
<dbReference type="EC" id="1.1.3.8" evidence="3"/>
<gene>
    <name evidence="9" type="ORF">SHERM_04980</name>
</gene>
<dbReference type="Proteomes" id="UP001153555">
    <property type="component" value="Unassembled WGS sequence"/>
</dbReference>
<dbReference type="Pfam" id="PF01565">
    <property type="entry name" value="FAD_binding_4"/>
    <property type="match status" value="1"/>
</dbReference>
<evidence type="ECO:0000256" key="1">
    <source>
        <dbReference type="ARBA" id="ARBA00005147"/>
    </source>
</evidence>
<protein>
    <recommendedName>
        <fullName evidence="3">L-gulonolactone oxidase</fullName>
        <ecNumber evidence="3">1.1.3.8</ecNumber>
    </recommendedName>
</protein>
<dbReference type="InterPro" id="IPR036318">
    <property type="entry name" value="FAD-bd_PCMH-like_sf"/>
</dbReference>
<comment type="pathway">
    <text evidence="1">Cofactor biosynthesis; L-ascorbate biosynthesis.</text>
</comment>
<keyword evidence="5" id="KW-0560">Oxidoreductase</keyword>
<dbReference type="PANTHER" id="PTHR13878">
    <property type="entry name" value="GULONOLACTONE OXIDASE"/>
    <property type="match status" value="1"/>
</dbReference>
<dbReference type="InterPro" id="IPR010030">
    <property type="entry name" value="GULO_Plant"/>
</dbReference>
<dbReference type="PANTHER" id="PTHR13878:SF125">
    <property type="entry name" value="L-GULONOLACTONE OXIDASE 3"/>
    <property type="match status" value="1"/>
</dbReference>
<evidence type="ECO:0000256" key="4">
    <source>
        <dbReference type="ARBA" id="ARBA00022644"/>
    </source>
</evidence>
<feature type="signal peptide" evidence="7">
    <location>
        <begin position="1"/>
        <end position="24"/>
    </location>
</feature>
<dbReference type="GO" id="GO:0050105">
    <property type="term" value="F:L-gulonolactone oxidase activity"/>
    <property type="evidence" value="ECO:0007669"/>
    <property type="project" value="UniProtKB-EC"/>
</dbReference>
<name>A0A9N7RMW0_STRHE</name>
<dbReference type="Pfam" id="PF04030">
    <property type="entry name" value="ALO"/>
    <property type="match status" value="1"/>
</dbReference>
<dbReference type="InterPro" id="IPR050432">
    <property type="entry name" value="FAD-linked_Oxidoreductases_BP"/>
</dbReference>
<dbReference type="PROSITE" id="PS51387">
    <property type="entry name" value="FAD_PCMH"/>
    <property type="match status" value="1"/>
</dbReference>
<keyword evidence="10" id="KW-1185">Reference proteome</keyword>
<dbReference type="InterPro" id="IPR006094">
    <property type="entry name" value="Oxid_FAD_bind_N"/>
</dbReference>
<feature type="domain" description="FAD-binding PCMH-type" evidence="8">
    <location>
        <begin position="50"/>
        <end position="234"/>
    </location>
</feature>
<keyword evidence="4" id="KW-0060">Ascorbate biosynthesis</keyword>
<sequence length="602" mass="65678">MAINQILIVLHILLWRTLAPTTHAMPPPDPIQCDRAGCTLNNSYGAWPDREPCRASAAAYPATEDELRSAVAYAVRNGLRAKSVSGFSHTIPRFACPSSMNGPAGSLLISTARLVSVDVDAGGPTATAGAGVGLRALVDRLAEEGLSLAAGPYWEGASAGGAAATGAHGSSWWGRGGALHDHVVGVRLVAAAGGEEGYARVLDLRAGDPLFEAARLSLGTLGVVSKVTFVLERGFKRSIMYNFTNDDGIENEFMEHAKKHEFGDIQWYPSRRIAVYRYDNRLPLNESGDGVNDFIGFQSNPAIATQTIRALEKAAEKTRDAKAKCLLATSFVAYKKLTANGLKNNKLIFTGYPVIGHQAQMQTSGSCLYSSETIKSAICPWDPRINGLFFFESTAIFQPSKFANFIRDVRKLRDLNSDAFCGLDMYNGILIRFVKKSTAYLGQDEDSVAVDFNYFRADRKSTPRLYQDIYEEIEQMAFFKYGAKPHWAKNRNVAFIDVRRKYAGFEKFLKAKKILDPKNVFSGGWSDEILFGENGFLESGDGCALEGELGRGNLHWVKLWEVLEDDEEDDSGSCCGGRGGGGGAWGRGGWVELVGLSTVWVH</sequence>
<accession>A0A9N7RMW0</accession>
<evidence type="ECO:0000256" key="2">
    <source>
        <dbReference type="ARBA" id="ARBA00005466"/>
    </source>
</evidence>
<organism evidence="9 10">
    <name type="scientific">Striga hermonthica</name>
    <name type="common">Purple witchweed</name>
    <name type="synonym">Buchnera hermonthica</name>
    <dbReference type="NCBI Taxonomy" id="68872"/>
    <lineage>
        <taxon>Eukaryota</taxon>
        <taxon>Viridiplantae</taxon>
        <taxon>Streptophyta</taxon>
        <taxon>Embryophyta</taxon>
        <taxon>Tracheophyta</taxon>
        <taxon>Spermatophyta</taxon>
        <taxon>Magnoliopsida</taxon>
        <taxon>eudicotyledons</taxon>
        <taxon>Gunneridae</taxon>
        <taxon>Pentapetalae</taxon>
        <taxon>asterids</taxon>
        <taxon>lamiids</taxon>
        <taxon>Lamiales</taxon>
        <taxon>Orobanchaceae</taxon>
        <taxon>Buchnereae</taxon>
        <taxon>Striga</taxon>
    </lineage>
</organism>
<dbReference type="NCBIfam" id="TIGR01677">
    <property type="entry name" value="pln_FAD_oxido"/>
    <property type="match status" value="1"/>
</dbReference>
<evidence type="ECO:0000256" key="6">
    <source>
        <dbReference type="ARBA" id="ARBA00048083"/>
    </source>
</evidence>
<dbReference type="InterPro" id="IPR016166">
    <property type="entry name" value="FAD-bd_PCMH"/>
</dbReference>
<evidence type="ECO:0000313" key="9">
    <source>
        <dbReference type="EMBL" id="CAA0838372.1"/>
    </source>
</evidence>
<reference evidence="9" key="1">
    <citation type="submission" date="2019-12" db="EMBL/GenBank/DDBJ databases">
        <authorList>
            <person name="Scholes J."/>
        </authorList>
    </citation>
    <scope>NUCLEOTIDE SEQUENCE</scope>
</reference>
<dbReference type="EMBL" id="CACSLK010030875">
    <property type="protein sequence ID" value="CAA0838372.1"/>
    <property type="molecule type" value="Genomic_DNA"/>
</dbReference>
<keyword evidence="7" id="KW-0732">Signal</keyword>
<comment type="caution">
    <text evidence="9">The sequence shown here is derived from an EMBL/GenBank/DDBJ whole genome shotgun (WGS) entry which is preliminary data.</text>
</comment>
<proteinExistence type="inferred from homology"/>
<dbReference type="InterPro" id="IPR007173">
    <property type="entry name" value="ALO_C"/>
</dbReference>
<dbReference type="GO" id="GO:0003885">
    <property type="term" value="F:D-arabinono-1,4-lactone oxidase activity"/>
    <property type="evidence" value="ECO:0007669"/>
    <property type="project" value="InterPro"/>
</dbReference>
<dbReference type="InterPro" id="IPR016169">
    <property type="entry name" value="FAD-bd_PCMH_sub2"/>
</dbReference>
<dbReference type="AlphaFoldDB" id="A0A9N7RMW0"/>
<evidence type="ECO:0000259" key="8">
    <source>
        <dbReference type="PROSITE" id="PS51387"/>
    </source>
</evidence>
<evidence type="ECO:0000256" key="7">
    <source>
        <dbReference type="SAM" id="SignalP"/>
    </source>
</evidence>
<dbReference type="OrthoDB" id="610608at2759"/>
<dbReference type="GO" id="GO:0016020">
    <property type="term" value="C:membrane"/>
    <property type="evidence" value="ECO:0007669"/>
    <property type="project" value="InterPro"/>
</dbReference>
<dbReference type="GO" id="GO:0071949">
    <property type="term" value="F:FAD binding"/>
    <property type="evidence" value="ECO:0007669"/>
    <property type="project" value="InterPro"/>
</dbReference>
<comment type="catalytic activity">
    <reaction evidence="6">
        <text>L-gulono-1,4-lactone + O2 = L-ascorbate + H2O2 + H(+)</text>
        <dbReference type="Rhea" id="RHEA:32363"/>
        <dbReference type="ChEBI" id="CHEBI:15378"/>
        <dbReference type="ChEBI" id="CHEBI:15379"/>
        <dbReference type="ChEBI" id="CHEBI:16240"/>
        <dbReference type="ChEBI" id="CHEBI:17587"/>
        <dbReference type="ChEBI" id="CHEBI:38290"/>
        <dbReference type="EC" id="1.1.3.8"/>
    </reaction>
</comment>
<dbReference type="GO" id="GO:0019853">
    <property type="term" value="P:L-ascorbic acid biosynthetic process"/>
    <property type="evidence" value="ECO:0007669"/>
    <property type="project" value="UniProtKB-KW"/>
</dbReference>
<dbReference type="Gene3D" id="3.30.465.10">
    <property type="match status" value="1"/>
</dbReference>
<feature type="chain" id="PRO_5040310656" description="L-gulonolactone oxidase" evidence="7">
    <location>
        <begin position="25"/>
        <end position="602"/>
    </location>
</feature>
<dbReference type="Gene3D" id="3.30.70.2520">
    <property type="match status" value="1"/>
</dbReference>
<comment type="similarity">
    <text evidence="2">Belongs to the oxygen-dependent FAD-linked oxidoreductase family.</text>
</comment>
<evidence type="ECO:0000256" key="3">
    <source>
        <dbReference type="ARBA" id="ARBA00013121"/>
    </source>
</evidence>
<evidence type="ECO:0000313" key="10">
    <source>
        <dbReference type="Proteomes" id="UP001153555"/>
    </source>
</evidence>
<dbReference type="SUPFAM" id="SSF56176">
    <property type="entry name" value="FAD-binding/transporter-associated domain-like"/>
    <property type="match status" value="1"/>
</dbReference>